<dbReference type="AlphaFoldDB" id="A0A016TEZ5"/>
<organism evidence="1 2">
    <name type="scientific">Ancylostoma ceylanicum</name>
    <dbReference type="NCBI Taxonomy" id="53326"/>
    <lineage>
        <taxon>Eukaryota</taxon>
        <taxon>Metazoa</taxon>
        <taxon>Ecdysozoa</taxon>
        <taxon>Nematoda</taxon>
        <taxon>Chromadorea</taxon>
        <taxon>Rhabditida</taxon>
        <taxon>Rhabditina</taxon>
        <taxon>Rhabditomorpha</taxon>
        <taxon>Strongyloidea</taxon>
        <taxon>Ancylostomatidae</taxon>
        <taxon>Ancylostomatinae</taxon>
        <taxon>Ancylostoma</taxon>
    </lineage>
</organism>
<name>A0A016TEZ5_9BILA</name>
<accession>A0A016TEZ5</accession>
<dbReference type="EMBL" id="JARK01001444">
    <property type="protein sequence ID" value="EYC01281.1"/>
    <property type="molecule type" value="Genomic_DNA"/>
</dbReference>
<evidence type="ECO:0000313" key="2">
    <source>
        <dbReference type="Proteomes" id="UP000024635"/>
    </source>
</evidence>
<comment type="caution">
    <text evidence="1">The sequence shown here is derived from an EMBL/GenBank/DDBJ whole genome shotgun (WGS) entry which is preliminary data.</text>
</comment>
<reference evidence="2" key="1">
    <citation type="journal article" date="2015" name="Nat. Genet.">
        <title>The genome and transcriptome of the zoonotic hookworm Ancylostoma ceylanicum identify infection-specific gene families.</title>
        <authorList>
            <person name="Schwarz E.M."/>
            <person name="Hu Y."/>
            <person name="Antoshechkin I."/>
            <person name="Miller M.M."/>
            <person name="Sternberg P.W."/>
            <person name="Aroian R.V."/>
        </authorList>
    </citation>
    <scope>NUCLEOTIDE SEQUENCE</scope>
    <source>
        <strain evidence="2">HY135</strain>
    </source>
</reference>
<gene>
    <name evidence="1" type="primary">Acey_s0108.g20</name>
    <name evidence="1" type="ORF">Y032_0108g20</name>
</gene>
<protein>
    <submittedName>
        <fullName evidence="1">Uncharacterized protein</fullName>
    </submittedName>
</protein>
<evidence type="ECO:0000313" key="1">
    <source>
        <dbReference type="EMBL" id="EYC01281.1"/>
    </source>
</evidence>
<sequence length="98" mass="10830">MIYRCVNVVLVRNSLPTLSVVPRVLLVAHFNKTLRHATFRLLDVRRIGVDVDGGGRSADSKSTQRDRAAHYAIDAAVANLGFLDICSSHSMLPNKRTN</sequence>
<keyword evidence="2" id="KW-1185">Reference proteome</keyword>
<proteinExistence type="predicted"/>
<dbReference type="Proteomes" id="UP000024635">
    <property type="component" value="Unassembled WGS sequence"/>
</dbReference>